<evidence type="ECO:0000313" key="2">
    <source>
        <dbReference type="EMBL" id="GIH98234.1"/>
    </source>
</evidence>
<keyword evidence="3" id="KW-1185">Reference proteome</keyword>
<dbReference type="RefSeq" id="WP_203872724.1">
    <property type="nucleotide sequence ID" value="NZ_BOOK01000001.1"/>
</dbReference>
<feature type="transmembrane region" description="Helical" evidence="1">
    <location>
        <begin position="12"/>
        <end position="34"/>
    </location>
</feature>
<keyword evidence="1" id="KW-0472">Membrane</keyword>
<evidence type="ECO:0000256" key="1">
    <source>
        <dbReference type="SAM" id="Phobius"/>
    </source>
</evidence>
<protein>
    <submittedName>
        <fullName evidence="2">Uncharacterized protein</fullName>
    </submittedName>
</protein>
<feature type="transmembrane region" description="Helical" evidence="1">
    <location>
        <begin position="151"/>
        <end position="170"/>
    </location>
</feature>
<reference evidence="2" key="1">
    <citation type="submission" date="2021-01" db="EMBL/GenBank/DDBJ databases">
        <title>Whole genome shotgun sequence of Planobispora takensis NBRC 109077.</title>
        <authorList>
            <person name="Komaki H."/>
            <person name="Tamura T."/>
        </authorList>
    </citation>
    <scope>NUCLEOTIDE SEQUENCE</scope>
    <source>
        <strain evidence="2">NBRC 109077</strain>
    </source>
</reference>
<dbReference type="AlphaFoldDB" id="A0A8J3SRX8"/>
<gene>
    <name evidence="2" type="ORF">Pta02_02430</name>
</gene>
<evidence type="ECO:0000313" key="3">
    <source>
        <dbReference type="Proteomes" id="UP000634476"/>
    </source>
</evidence>
<feature type="transmembrane region" description="Helical" evidence="1">
    <location>
        <begin position="200"/>
        <end position="219"/>
    </location>
</feature>
<keyword evidence="1" id="KW-0812">Transmembrane</keyword>
<name>A0A8J3SRX8_9ACTN</name>
<feature type="transmembrane region" description="Helical" evidence="1">
    <location>
        <begin position="304"/>
        <end position="323"/>
    </location>
</feature>
<proteinExistence type="predicted"/>
<feature type="transmembrane region" description="Helical" evidence="1">
    <location>
        <begin position="231"/>
        <end position="251"/>
    </location>
</feature>
<dbReference type="EMBL" id="BOOK01000001">
    <property type="protein sequence ID" value="GIH98234.1"/>
    <property type="molecule type" value="Genomic_DNA"/>
</dbReference>
<feature type="transmembrane region" description="Helical" evidence="1">
    <location>
        <begin position="86"/>
        <end position="107"/>
    </location>
</feature>
<dbReference type="Proteomes" id="UP000634476">
    <property type="component" value="Unassembled WGS sequence"/>
</dbReference>
<feature type="transmembrane region" description="Helical" evidence="1">
    <location>
        <begin position="119"/>
        <end position="139"/>
    </location>
</feature>
<comment type="caution">
    <text evidence="2">The sequence shown here is derived from an EMBL/GenBank/DDBJ whole genome shotgun (WGS) entry which is preliminary data.</text>
</comment>
<organism evidence="2 3">
    <name type="scientific">Planobispora takensis</name>
    <dbReference type="NCBI Taxonomy" id="1367882"/>
    <lineage>
        <taxon>Bacteria</taxon>
        <taxon>Bacillati</taxon>
        <taxon>Actinomycetota</taxon>
        <taxon>Actinomycetes</taxon>
        <taxon>Streptosporangiales</taxon>
        <taxon>Streptosporangiaceae</taxon>
        <taxon>Planobispora</taxon>
    </lineage>
</organism>
<sequence length="326" mass="33759">MAQVPQAGARSWPAAALRFGSVLAVATPAILYSFGVGLESVTYFCYGTGSSPTVAETVSWEALWWAEFLLPAVLAGILLRGPRRATVAALSAIGVVLALALATALLLPRTDPCGRELPAAPPWDVVVCYVLAMAALVAAAGSPPAPARRPVPLWAVSAVAAGWTTVSSRFPTIADDFPSAGLISIENYTETFWDTLQVRAWDAEAAGLPVVIVALAAAVRAAGSDRAARRAGIVAAVPLLGLAAVDLLACLGRPYAGESSVDYAGLVEWPLLLSAVLVLWAVLRPSAPGASGLRWTTSPERLRNLMLVAGIAVAALWLVVSSFTSP</sequence>
<keyword evidence="1" id="KW-1133">Transmembrane helix</keyword>
<accession>A0A8J3SRX8</accession>
<feature type="transmembrane region" description="Helical" evidence="1">
    <location>
        <begin position="62"/>
        <end position="79"/>
    </location>
</feature>
<feature type="transmembrane region" description="Helical" evidence="1">
    <location>
        <begin position="263"/>
        <end position="283"/>
    </location>
</feature>